<reference evidence="1 2" key="1">
    <citation type="submission" date="2014-11" db="EMBL/GenBank/DDBJ databases">
        <authorList>
            <person name="Zhu J."/>
            <person name="Qi W."/>
            <person name="Song R."/>
        </authorList>
    </citation>
    <scope>NUCLEOTIDE SEQUENCE [LARGE SCALE GENOMIC DNA]</scope>
</reference>
<dbReference type="InParanoid" id="A0A0G4FIE7"/>
<accession>A0A0G4FIE7</accession>
<dbReference type="AlphaFoldDB" id="A0A0G4FIE7"/>
<organism evidence="1 2">
    <name type="scientific">Vitrella brassicaformis (strain CCMP3155)</name>
    <dbReference type="NCBI Taxonomy" id="1169540"/>
    <lineage>
        <taxon>Eukaryota</taxon>
        <taxon>Sar</taxon>
        <taxon>Alveolata</taxon>
        <taxon>Colpodellida</taxon>
        <taxon>Vitrellaceae</taxon>
        <taxon>Vitrella</taxon>
    </lineage>
</organism>
<proteinExistence type="predicted"/>
<protein>
    <submittedName>
        <fullName evidence="1">Uncharacterized protein</fullName>
    </submittedName>
</protein>
<evidence type="ECO:0000313" key="2">
    <source>
        <dbReference type="Proteomes" id="UP000041254"/>
    </source>
</evidence>
<keyword evidence="2" id="KW-1185">Reference proteome</keyword>
<sequence>MRLAERLRAREAQFVLGGREVKYLPDFGAEYLRCHGYGHLADLQQALDTIWGREDMQGVQKTIQLLFYYPTISHTVGDHTRPLHTLLAWARKLGVSVECRLKRHPLHKDDEPSMRVDCSEEVSSASPAVADLVADVVQQLAPQATKVDLRCGGTPLHESWKSLPTFPNAKTLYIDAPQKLLANSISPFVLEIDQKDGNDKRFPAVEHLDIGLRRLSLGPNTDTLLASLGDPTSPLTTLLGSLRRVRSVTFRSSFSLAAVAQCVACLRVDKLDEALGVECFRQV</sequence>
<evidence type="ECO:0000313" key="1">
    <source>
        <dbReference type="EMBL" id="CEM13216.1"/>
    </source>
</evidence>
<dbReference type="Proteomes" id="UP000041254">
    <property type="component" value="Unassembled WGS sequence"/>
</dbReference>
<dbReference type="VEuPathDB" id="CryptoDB:Vbra_9225"/>
<gene>
    <name evidence="1" type="ORF">Vbra_9225</name>
</gene>
<name>A0A0G4FIE7_VITBC</name>
<dbReference type="PhylomeDB" id="A0A0G4FIE7"/>
<dbReference type="EMBL" id="CDMY01000446">
    <property type="protein sequence ID" value="CEM13216.1"/>
    <property type="molecule type" value="Genomic_DNA"/>
</dbReference>